<proteinExistence type="predicted"/>
<evidence type="ECO:0000256" key="1">
    <source>
        <dbReference type="SAM" id="MobiDB-lite"/>
    </source>
</evidence>
<sequence>MAGNVFIAVTVIPAVPSYICKRRSDHILIYHLDGRVITMPKHHFRSGQTFASEDVSKSPGISDHSTDFQ</sequence>
<organism evidence="2 3">
    <name type="scientific">Rhizobium leguminosarum bv. viciae</name>
    <dbReference type="NCBI Taxonomy" id="387"/>
    <lineage>
        <taxon>Bacteria</taxon>
        <taxon>Pseudomonadati</taxon>
        <taxon>Pseudomonadota</taxon>
        <taxon>Alphaproteobacteria</taxon>
        <taxon>Hyphomicrobiales</taxon>
        <taxon>Rhizobiaceae</taxon>
        <taxon>Rhizobium/Agrobacterium group</taxon>
        <taxon>Rhizobium</taxon>
    </lineage>
</organism>
<accession>A0A7G6RHF5</accession>
<evidence type="ECO:0000313" key="3">
    <source>
        <dbReference type="Proteomes" id="UP000515518"/>
    </source>
</evidence>
<evidence type="ECO:0000313" key="2">
    <source>
        <dbReference type="EMBL" id="QND41687.1"/>
    </source>
</evidence>
<protein>
    <submittedName>
        <fullName evidence="2">Uncharacterized protein</fullName>
    </submittedName>
</protein>
<name>A0A7G6RHF5_RHILV</name>
<dbReference type="Proteomes" id="UP000515518">
    <property type="component" value="Chromosome"/>
</dbReference>
<feature type="region of interest" description="Disordered" evidence="1">
    <location>
        <begin position="48"/>
        <end position="69"/>
    </location>
</feature>
<gene>
    <name evidence="2" type="ORF">HB770_02165</name>
</gene>
<dbReference type="EMBL" id="CP050549">
    <property type="protein sequence ID" value="QND41687.1"/>
    <property type="molecule type" value="Genomic_DNA"/>
</dbReference>
<dbReference type="AlphaFoldDB" id="A0A7G6RHF5"/>
<reference evidence="3" key="1">
    <citation type="journal article" date="2020" name="Mol. Plant Microbe">
        <title>Rhizobial microsymbionts of the narrowly endemic Oxytropis species growing in Kamchatka are characterized by significant genetic diversity and possess a set of genes that are associated with T3SS and T6SS secretion systems and can affect the development of symbiosis.</title>
        <authorList>
            <person name="Safronova V."/>
            <person name="Guro P."/>
            <person name="Sazanova A."/>
            <person name="Kuznetsova I."/>
            <person name="Belimov A."/>
            <person name="Yakubov V."/>
            <person name="Chirak E."/>
            <person name="Afonin A."/>
            <person name="Gogolev Y."/>
            <person name="Andronov E."/>
            <person name="Tikhonovich I."/>
        </authorList>
    </citation>
    <scope>NUCLEOTIDE SEQUENCE [LARGE SCALE GENOMIC DNA]</scope>
    <source>
        <strain evidence="3">RCAM0610</strain>
    </source>
</reference>